<dbReference type="Proteomes" id="UP000251942">
    <property type="component" value="Unassembled WGS sequence"/>
</dbReference>
<evidence type="ECO:0000313" key="4">
    <source>
        <dbReference type="Proteomes" id="UP000251942"/>
    </source>
</evidence>
<dbReference type="PATRIC" id="fig|453.4.peg.2063"/>
<dbReference type="EMBL" id="LNYB01000080">
    <property type="protein sequence ID" value="KTC96968.1"/>
    <property type="molecule type" value="Genomic_DNA"/>
</dbReference>
<reference evidence="2 4" key="2">
    <citation type="submission" date="2018-06" db="EMBL/GenBank/DDBJ databases">
        <authorList>
            <consortium name="Pathogen Informatics"/>
            <person name="Doyle S."/>
        </authorList>
    </citation>
    <scope>NUCLEOTIDE SEQUENCE [LARGE SCALE GENOMIC DNA]</scope>
    <source>
        <strain evidence="2 4">NCTC12022</strain>
    </source>
</reference>
<dbReference type="SUPFAM" id="SSF52540">
    <property type="entry name" value="P-loop containing nucleoside triphosphate hydrolases"/>
    <property type="match status" value="1"/>
</dbReference>
<keyword evidence="3" id="KW-1185">Reference proteome</keyword>
<dbReference type="Pfam" id="PF13238">
    <property type="entry name" value="AAA_18"/>
    <property type="match status" value="1"/>
</dbReference>
<dbReference type="InterPro" id="IPR027417">
    <property type="entry name" value="P-loop_NTPase"/>
</dbReference>
<organism evidence="1 3">
    <name type="scientific">Legionella feeleii</name>
    <dbReference type="NCBI Taxonomy" id="453"/>
    <lineage>
        <taxon>Bacteria</taxon>
        <taxon>Pseudomonadati</taxon>
        <taxon>Pseudomonadota</taxon>
        <taxon>Gammaproteobacteria</taxon>
        <taxon>Legionellales</taxon>
        <taxon>Legionellaceae</taxon>
        <taxon>Legionella</taxon>
    </lineage>
</organism>
<protein>
    <submittedName>
        <fullName evidence="1">Uridine kinase</fullName>
        <ecNumber evidence="1 2">2.7.1.48</ecNumber>
    </submittedName>
    <submittedName>
        <fullName evidence="2">Uridine monophosphokinase</fullName>
    </submittedName>
</protein>
<dbReference type="AlphaFoldDB" id="A0A0W0TN70"/>
<keyword evidence="1" id="KW-0808">Transferase</keyword>
<evidence type="ECO:0000313" key="2">
    <source>
        <dbReference type="EMBL" id="SPX61577.1"/>
    </source>
</evidence>
<dbReference type="EC" id="2.7.1.48" evidence="1 2"/>
<dbReference type="EMBL" id="UASS01000022">
    <property type="protein sequence ID" value="SPX61577.1"/>
    <property type="molecule type" value="Genomic_DNA"/>
</dbReference>
<dbReference type="Proteomes" id="UP000054698">
    <property type="component" value="Unassembled WGS sequence"/>
</dbReference>
<accession>A0A0W0TN70</accession>
<keyword evidence="1" id="KW-0418">Kinase</keyword>
<evidence type="ECO:0000313" key="3">
    <source>
        <dbReference type="Proteomes" id="UP000054698"/>
    </source>
</evidence>
<name>A0A0W0TN70_9GAMM</name>
<dbReference type="GO" id="GO:0004849">
    <property type="term" value="F:uridine kinase activity"/>
    <property type="evidence" value="ECO:0007669"/>
    <property type="project" value="UniProtKB-EC"/>
</dbReference>
<sequence>MENVIFLYQYSILIINLLTSMSSKILAISGTSGVGKTTLTKALAKALDATCLFWDDFDELASGPDDYLDWYERGQNYAEWDYTALAEVLYKLKANQPVEHPVLKKQLLPTDYIIFDAPLGRLHQQTAGYINSCFHIVTPLDVSLARRLLRDFKEVNTSKEDLLAELECYLAGTRKLFFDEALKKSANLLIDGLLSTEAQVNLIQNYLKKR</sequence>
<dbReference type="Gene3D" id="3.40.50.300">
    <property type="entry name" value="P-loop containing nucleotide triphosphate hydrolases"/>
    <property type="match status" value="1"/>
</dbReference>
<evidence type="ECO:0000313" key="1">
    <source>
        <dbReference type="EMBL" id="KTC96968.1"/>
    </source>
</evidence>
<gene>
    <name evidence="1" type="ORF">Lfee_1880</name>
    <name evidence="2" type="ORF">NCTC12022_02318</name>
</gene>
<dbReference type="STRING" id="453.Lfee_1880"/>
<proteinExistence type="predicted"/>
<reference evidence="1 3" key="1">
    <citation type="submission" date="2015-11" db="EMBL/GenBank/DDBJ databases">
        <title>Genomic analysis of 38 Legionella species identifies large and diverse effector repertoires.</title>
        <authorList>
            <person name="Burstein D."/>
            <person name="Amaro F."/>
            <person name="Zusman T."/>
            <person name="Lifshitz Z."/>
            <person name="Cohen O."/>
            <person name="Gilbert J.A."/>
            <person name="Pupko T."/>
            <person name="Shuman H.A."/>
            <person name="Segal G."/>
        </authorList>
    </citation>
    <scope>NUCLEOTIDE SEQUENCE [LARGE SCALE GENOMIC DNA]</scope>
    <source>
        <strain evidence="1 3">WO-44C</strain>
    </source>
</reference>